<reference evidence="2" key="2">
    <citation type="submission" date="2014-06" db="EMBL/GenBank/DDBJ databases">
        <title>The complete genome of Blastobotrys (Arxula) adeninivorans LS3 - a yeast of biotechnological interest.</title>
        <authorList>
            <person name="Kunze G."/>
            <person name="Gaillardin C."/>
            <person name="Czernicka M."/>
            <person name="Durrens P."/>
            <person name="Martin T."/>
            <person name="Boer E."/>
            <person name="Gabaldon T."/>
            <person name="Cruz J."/>
            <person name="Talla E."/>
            <person name="Marck C."/>
            <person name="Goffeau A."/>
            <person name="Barbe V."/>
            <person name="Baret P."/>
            <person name="Baronian K."/>
            <person name="Beier S."/>
            <person name="Bleykasten C."/>
            <person name="Bode R."/>
            <person name="Casaregola S."/>
            <person name="Despons L."/>
            <person name="Fairhead C."/>
            <person name="Giersberg M."/>
            <person name="Gierski P."/>
            <person name="Hahnel U."/>
            <person name="Hartmann A."/>
            <person name="Jankowska D."/>
            <person name="Jubin C."/>
            <person name="Jung P."/>
            <person name="Lafontaine I."/>
            <person name="Leh-Louis V."/>
            <person name="Lemaire M."/>
            <person name="Marcet-Houben M."/>
            <person name="Mascher M."/>
            <person name="Morel G."/>
            <person name="Richard G.-F."/>
            <person name="Riechen J."/>
            <person name="Sacerdot C."/>
            <person name="Sarkar A."/>
            <person name="Savel G."/>
            <person name="Schacherer J."/>
            <person name="Sherman D."/>
            <person name="Straub M.-L."/>
            <person name="Stein N."/>
            <person name="Thierry A."/>
            <person name="Trautwein-Schult A."/>
            <person name="Westhof E."/>
            <person name="Worch S."/>
            <person name="Dujon B."/>
            <person name="Souciet J.-L."/>
            <person name="Wincker P."/>
            <person name="Scholz U."/>
            <person name="Neuveglise N."/>
        </authorList>
    </citation>
    <scope>NUCLEOTIDE SEQUENCE</scope>
    <source>
        <strain evidence="2">LS3</strain>
    </source>
</reference>
<reference evidence="2" key="1">
    <citation type="submission" date="2014-02" db="EMBL/GenBank/DDBJ databases">
        <authorList>
            <person name="Genoscope - CEA"/>
        </authorList>
    </citation>
    <scope>NUCLEOTIDE SEQUENCE</scope>
    <source>
        <strain evidence="2">LS3</strain>
    </source>
</reference>
<accession>A0A060TE30</accession>
<feature type="region of interest" description="Disordered" evidence="1">
    <location>
        <begin position="66"/>
        <end position="105"/>
    </location>
</feature>
<evidence type="ECO:0000313" key="2">
    <source>
        <dbReference type="EMBL" id="CDP37476.1"/>
    </source>
</evidence>
<name>A0A060TE30_BLAAD</name>
<dbReference type="AlphaFoldDB" id="A0A060TE30"/>
<gene>
    <name evidence="2" type="ORF">GNLVRS02_ARAD1D12408g</name>
</gene>
<organism evidence="2">
    <name type="scientific">Blastobotrys adeninivorans</name>
    <name type="common">Yeast</name>
    <name type="synonym">Arxula adeninivorans</name>
    <dbReference type="NCBI Taxonomy" id="409370"/>
    <lineage>
        <taxon>Eukaryota</taxon>
        <taxon>Fungi</taxon>
        <taxon>Dikarya</taxon>
        <taxon>Ascomycota</taxon>
        <taxon>Saccharomycotina</taxon>
        <taxon>Dipodascomycetes</taxon>
        <taxon>Dipodascales</taxon>
        <taxon>Trichomonascaceae</taxon>
        <taxon>Blastobotrys</taxon>
    </lineage>
</organism>
<evidence type="ECO:0000256" key="1">
    <source>
        <dbReference type="SAM" id="MobiDB-lite"/>
    </source>
</evidence>
<dbReference type="EMBL" id="HG937694">
    <property type="protein sequence ID" value="CDP37476.1"/>
    <property type="molecule type" value="Genomic_DNA"/>
</dbReference>
<sequence>MGLLSKVFHRDGSGYLKTRQAANKKLAKSKHTQASANPYYDEFDEDYYEDRAYYSSRRVRDDRYLEDERDYFGRPTTRDSYGRYGHYGTRSPSDPRSPFDDRRRY</sequence>
<proteinExistence type="predicted"/>
<protein>
    <submittedName>
        <fullName evidence="2">ARAD1D12408p</fullName>
    </submittedName>
</protein>
<feature type="compositionally biased region" description="Basic and acidic residues" evidence="1">
    <location>
        <begin position="70"/>
        <end position="81"/>
    </location>
</feature>